<name>A0A4Y2C6B7_ARAVE</name>
<comment type="caution">
    <text evidence="1">The sequence shown here is derived from an EMBL/GenBank/DDBJ whole genome shotgun (WGS) entry which is preliminary data.</text>
</comment>
<keyword evidence="2" id="KW-1185">Reference proteome</keyword>
<evidence type="ECO:0000313" key="2">
    <source>
        <dbReference type="Proteomes" id="UP000499080"/>
    </source>
</evidence>
<dbReference type="EMBL" id="BGPR01000146">
    <property type="protein sequence ID" value="GBL99186.1"/>
    <property type="molecule type" value="Genomic_DNA"/>
</dbReference>
<accession>A0A4Y2C6B7</accession>
<protein>
    <submittedName>
        <fullName evidence="1">Uncharacterized protein</fullName>
    </submittedName>
</protein>
<evidence type="ECO:0000313" key="1">
    <source>
        <dbReference type="EMBL" id="GBL99186.1"/>
    </source>
</evidence>
<gene>
    <name evidence="1" type="ORF">AVEN_140657_1</name>
</gene>
<reference evidence="1 2" key="1">
    <citation type="journal article" date="2019" name="Sci. Rep.">
        <title>Orb-weaving spider Araneus ventricosus genome elucidates the spidroin gene catalogue.</title>
        <authorList>
            <person name="Kono N."/>
            <person name="Nakamura H."/>
            <person name="Ohtoshi R."/>
            <person name="Moran D.A.P."/>
            <person name="Shinohara A."/>
            <person name="Yoshida Y."/>
            <person name="Fujiwara M."/>
            <person name="Mori M."/>
            <person name="Tomita M."/>
            <person name="Arakawa K."/>
        </authorList>
    </citation>
    <scope>NUCLEOTIDE SEQUENCE [LARGE SCALE GENOMIC DNA]</scope>
</reference>
<proteinExistence type="predicted"/>
<sequence>MFQTKSFFSICLKPSIPKSLEAISDNTGTSRMIRVPERLALMARMYASLTSDTFLLSCKRPQGELFLRAVPPCCAWDENTARTRRKNFNYPSDHAKRIINIDIQCLKE</sequence>
<organism evidence="1 2">
    <name type="scientific">Araneus ventricosus</name>
    <name type="common">Orbweaver spider</name>
    <name type="synonym">Epeira ventricosa</name>
    <dbReference type="NCBI Taxonomy" id="182803"/>
    <lineage>
        <taxon>Eukaryota</taxon>
        <taxon>Metazoa</taxon>
        <taxon>Ecdysozoa</taxon>
        <taxon>Arthropoda</taxon>
        <taxon>Chelicerata</taxon>
        <taxon>Arachnida</taxon>
        <taxon>Araneae</taxon>
        <taxon>Araneomorphae</taxon>
        <taxon>Entelegynae</taxon>
        <taxon>Araneoidea</taxon>
        <taxon>Araneidae</taxon>
        <taxon>Araneus</taxon>
    </lineage>
</organism>
<dbReference type="AlphaFoldDB" id="A0A4Y2C6B7"/>
<dbReference type="Proteomes" id="UP000499080">
    <property type="component" value="Unassembled WGS sequence"/>
</dbReference>